<dbReference type="InterPro" id="IPR017687">
    <property type="entry name" value="BamB"/>
</dbReference>
<feature type="domain" description="Pyrrolo-quinoline quinone repeat" evidence="6">
    <location>
        <begin position="75"/>
        <end position="306"/>
    </location>
</feature>
<dbReference type="EMBL" id="CP154858">
    <property type="protein sequence ID" value="XDT73450.1"/>
    <property type="molecule type" value="Genomic_DNA"/>
</dbReference>
<dbReference type="PANTHER" id="PTHR34512:SF30">
    <property type="entry name" value="OUTER MEMBRANE PROTEIN ASSEMBLY FACTOR BAMB"/>
    <property type="match status" value="1"/>
</dbReference>
<evidence type="ECO:0000259" key="6">
    <source>
        <dbReference type="Pfam" id="PF13360"/>
    </source>
</evidence>
<dbReference type="RefSeq" id="WP_369602441.1">
    <property type="nucleotide sequence ID" value="NZ_CP154858.1"/>
</dbReference>
<evidence type="ECO:0000256" key="3">
    <source>
        <dbReference type="ARBA" id="ARBA00023237"/>
    </source>
</evidence>
<feature type="signal peptide" evidence="5">
    <location>
        <begin position="1"/>
        <end position="24"/>
    </location>
</feature>
<comment type="function">
    <text evidence="4">Part of the outer membrane protein assembly complex, which is involved in assembly and insertion of beta-barrel proteins into the outer membrane.</text>
</comment>
<dbReference type="Pfam" id="PF13360">
    <property type="entry name" value="PQQ_2"/>
    <property type="match status" value="1"/>
</dbReference>
<dbReference type="PROSITE" id="PS51257">
    <property type="entry name" value="PROKAR_LIPOPROTEIN"/>
    <property type="match status" value="1"/>
</dbReference>
<dbReference type="PANTHER" id="PTHR34512">
    <property type="entry name" value="CELL SURFACE PROTEIN"/>
    <property type="match status" value="1"/>
</dbReference>
<gene>
    <name evidence="4 7" type="primary">bamB</name>
    <name evidence="7" type="ORF">AAIA72_05625</name>
</gene>
<dbReference type="AlphaFoldDB" id="A0AB39UZ16"/>
<comment type="subunit">
    <text evidence="4">Part of the Bam complex.</text>
</comment>
<accession>A0AB39UZ16</accession>
<dbReference type="InterPro" id="IPR011047">
    <property type="entry name" value="Quinoprotein_ADH-like_sf"/>
</dbReference>
<proteinExistence type="inferred from homology"/>
<dbReference type="SUPFAM" id="SSF50998">
    <property type="entry name" value="Quinoprotein alcohol dehydrogenase-like"/>
    <property type="match status" value="1"/>
</dbReference>
<evidence type="ECO:0000256" key="4">
    <source>
        <dbReference type="HAMAP-Rule" id="MF_00923"/>
    </source>
</evidence>
<keyword evidence="4" id="KW-0449">Lipoprotein</keyword>
<reference evidence="7" key="1">
    <citation type="submission" date="2024-05" db="EMBL/GenBank/DDBJ databases">
        <title>Genome sequencing of novel strain.</title>
        <authorList>
            <person name="Ganbat D."/>
            <person name="Ganbat S."/>
            <person name="Lee S.-J."/>
        </authorList>
    </citation>
    <scope>NUCLEOTIDE SEQUENCE</scope>
    <source>
        <strain evidence="7">SMD15-11</strain>
    </source>
</reference>
<dbReference type="KEGG" id="tcd:AAIA72_05625"/>
<dbReference type="InterPro" id="IPR018391">
    <property type="entry name" value="PQQ_b-propeller_rpt"/>
</dbReference>
<dbReference type="GO" id="GO:0051205">
    <property type="term" value="P:protein insertion into membrane"/>
    <property type="evidence" value="ECO:0007669"/>
    <property type="project" value="UniProtKB-UniRule"/>
</dbReference>
<name>A0AB39UZ16_9GAMM</name>
<dbReference type="GO" id="GO:0009279">
    <property type="term" value="C:cell outer membrane"/>
    <property type="evidence" value="ECO:0007669"/>
    <property type="project" value="UniProtKB-SubCell"/>
</dbReference>
<feature type="chain" id="PRO_5044210832" description="Outer membrane protein assembly factor BamB" evidence="5">
    <location>
        <begin position="25"/>
        <end position="383"/>
    </location>
</feature>
<sequence>MRALTTRLMALLLAVVLSACSSEAVRPPPAELKPFKAVDKLVERWSRSVGPDTEPLRLRLEPAVGEGVVYAAGADGELSAIDLETGKRLWRVDLDVPLLAGVGIDGRNLYVATRDGELIAVALADQAIAWRAALPSEVVATPVTDGSRVFVYAINGVIMALDSRTGSTLWTWQVAEPSLTLRGTAPLVAEGGRVYAGLSSGRVLALDAQDGSRVWDALVAEPKGRTLLDRLVDVDGGLKVSRGLVTAVAYQGRVVQIEAASGKVVWSDEASGYVAPAVDQDMLVIAEASGTIRAWDNRSGQPLWSQDELAWRDLTAPVFWQGRIVVGDFEGYLHVLDKASGVLRARVRADRSALQVEPRVVGDSLLVQSQGGDLILYQLESSD</sequence>
<dbReference type="HAMAP" id="MF_00923">
    <property type="entry name" value="OM_assembly_BamB"/>
    <property type="match status" value="1"/>
</dbReference>
<keyword evidence="1 4" id="KW-0732">Signal</keyword>
<organism evidence="7">
    <name type="scientific">Thermohahella caldifontis</name>
    <dbReference type="NCBI Taxonomy" id="3142973"/>
    <lineage>
        <taxon>Bacteria</taxon>
        <taxon>Pseudomonadati</taxon>
        <taxon>Pseudomonadota</taxon>
        <taxon>Gammaproteobacteria</taxon>
        <taxon>Oceanospirillales</taxon>
        <taxon>Hahellaceae</taxon>
        <taxon>Thermohahella</taxon>
    </lineage>
</organism>
<keyword evidence="4" id="KW-0564">Palmitate</keyword>
<comment type="subcellular location">
    <subcellularLocation>
        <location evidence="4">Cell outer membrane</location>
        <topology evidence="4">Lipid-anchor</topology>
    </subcellularLocation>
</comment>
<dbReference type="InterPro" id="IPR002372">
    <property type="entry name" value="PQQ_rpt_dom"/>
</dbReference>
<keyword evidence="2 4" id="KW-0472">Membrane</keyword>
<protein>
    <recommendedName>
        <fullName evidence="4">Outer membrane protein assembly factor BamB</fullName>
    </recommendedName>
</protein>
<evidence type="ECO:0000313" key="7">
    <source>
        <dbReference type="EMBL" id="XDT73450.1"/>
    </source>
</evidence>
<dbReference type="InterPro" id="IPR015943">
    <property type="entry name" value="WD40/YVTN_repeat-like_dom_sf"/>
</dbReference>
<keyword evidence="3 4" id="KW-0998">Cell outer membrane</keyword>
<dbReference type="Gene3D" id="2.130.10.10">
    <property type="entry name" value="YVTN repeat-like/Quinoprotein amine dehydrogenase"/>
    <property type="match status" value="1"/>
</dbReference>
<dbReference type="SMART" id="SM00564">
    <property type="entry name" value="PQQ"/>
    <property type="match status" value="6"/>
</dbReference>
<evidence type="ECO:0000256" key="5">
    <source>
        <dbReference type="SAM" id="SignalP"/>
    </source>
</evidence>
<dbReference type="NCBIfam" id="TIGR03300">
    <property type="entry name" value="assembly_YfgL"/>
    <property type="match status" value="1"/>
</dbReference>
<evidence type="ECO:0000256" key="1">
    <source>
        <dbReference type="ARBA" id="ARBA00022729"/>
    </source>
</evidence>
<dbReference type="GO" id="GO:0043165">
    <property type="term" value="P:Gram-negative-bacterium-type cell outer membrane assembly"/>
    <property type="evidence" value="ECO:0007669"/>
    <property type="project" value="UniProtKB-UniRule"/>
</dbReference>
<evidence type="ECO:0000256" key="2">
    <source>
        <dbReference type="ARBA" id="ARBA00023136"/>
    </source>
</evidence>
<comment type="similarity">
    <text evidence="4">Belongs to the BamB family.</text>
</comment>